<dbReference type="Proteomes" id="UP000001072">
    <property type="component" value="Unassembled WGS sequence"/>
</dbReference>
<dbReference type="InParanoid" id="F4R766"/>
<dbReference type="GeneID" id="18935786"/>
<dbReference type="AlphaFoldDB" id="F4R766"/>
<reference evidence="2" key="1">
    <citation type="journal article" date="2011" name="Proc. Natl. Acad. Sci. U.S.A.">
        <title>Obligate biotrophy features unraveled by the genomic analysis of rust fungi.</title>
        <authorList>
            <person name="Duplessis S."/>
            <person name="Cuomo C.A."/>
            <person name="Lin Y.-C."/>
            <person name="Aerts A."/>
            <person name="Tisserant E."/>
            <person name="Veneault-Fourrey C."/>
            <person name="Joly D.L."/>
            <person name="Hacquard S."/>
            <person name="Amselem J."/>
            <person name="Cantarel B.L."/>
            <person name="Chiu R."/>
            <person name="Coutinho P.M."/>
            <person name="Feau N."/>
            <person name="Field M."/>
            <person name="Frey P."/>
            <person name="Gelhaye E."/>
            <person name="Goldberg J."/>
            <person name="Grabherr M.G."/>
            <person name="Kodira C.D."/>
            <person name="Kohler A."/>
            <person name="Kuees U."/>
            <person name="Lindquist E.A."/>
            <person name="Lucas S.M."/>
            <person name="Mago R."/>
            <person name="Mauceli E."/>
            <person name="Morin E."/>
            <person name="Murat C."/>
            <person name="Pangilinan J.L."/>
            <person name="Park R."/>
            <person name="Pearson M."/>
            <person name="Quesneville H."/>
            <person name="Rouhier N."/>
            <person name="Sakthikumar S."/>
            <person name="Salamov A.A."/>
            <person name="Schmutz J."/>
            <person name="Selles B."/>
            <person name="Shapiro H."/>
            <person name="Tanguay P."/>
            <person name="Tuskan G.A."/>
            <person name="Henrissat B."/>
            <person name="Van de Peer Y."/>
            <person name="Rouze P."/>
            <person name="Ellis J.G."/>
            <person name="Dodds P.N."/>
            <person name="Schein J.E."/>
            <person name="Zhong S."/>
            <person name="Hamelin R.C."/>
            <person name="Grigoriev I.V."/>
            <person name="Szabo L.J."/>
            <person name="Martin F."/>
        </authorList>
    </citation>
    <scope>NUCLEOTIDE SEQUENCE [LARGE SCALE GENOMIC DNA]</scope>
    <source>
        <strain evidence="2">98AG31 / pathotype 3-4-7</strain>
    </source>
</reference>
<sequence length="453" mass="50651">MQNNHGSQPYSLATPRGMTFLLQTISSIRWRAQMPPLWPRIAPKCELNGVWDKQASVLPQVERSLAQIEISVAGHDAGTLDRILETMGGLTNRIISLTQRVEELATAVESQPTSTTTADPSAPAGPWNYSPELRSVQEANISAYTAVESPDGDLLLNSLFQTIKGKVNAMGAQWVTQQLPPVVNGLAEVAATSTYHTLVRDAGKHARERMHHLVLHNIRNPPGVNAKLGTVPNIKRLLHRRVDPSCLNCIPSVRNFQSIRAGHGANNIWRCIDRQLARMSAEGPLYTMAFYKLVYDNDCAVFTGTVKFEELEDMEDPVRFEMPLEDEIREEMDRVQAQGQGQGLEMQNPELRLNGLRRALVGCRRPAGRFTRVDRPVTERLGGTVTGAARAAHRRRPIGQQETALLYVVNGRLWAAVKAGHMAVTTHRWCRDLECLSFRPPFKKDQMVWHDLK</sequence>
<dbReference type="RefSeq" id="XP_007405171.1">
    <property type="nucleotide sequence ID" value="XM_007405109.1"/>
</dbReference>
<evidence type="ECO:0000313" key="1">
    <source>
        <dbReference type="EMBL" id="EGG11536.1"/>
    </source>
</evidence>
<keyword evidence="2" id="KW-1185">Reference proteome</keyword>
<proteinExistence type="predicted"/>
<protein>
    <submittedName>
        <fullName evidence="1">Uncharacterized protein</fullName>
    </submittedName>
</protein>
<dbReference type="KEGG" id="mlr:MELLADRAFT_91109"/>
<dbReference type="HOGENOM" id="CLU_604224_0_0_1"/>
<dbReference type="VEuPathDB" id="FungiDB:MELLADRAFT_91109"/>
<name>F4R766_MELLP</name>
<organism evidence="2">
    <name type="scientific">Melampsora larici-populina (strain 98AG31 / pathotype 3-4-7)</name>
    <name type="common">Poplar leaf rust fungus</name>
    <dbReference type="NCBI Taxonomy" id="747676"/>
    <lineage>
        <taxon>Eukaryota</taxon>
        <taxon>Fungi</taxon>
        <taxon>Dikarya</taxon>
        <taxon>Basidiomycota</taxon>
        <taxon>Pucciniomycotina</taxon>
        <taxon>Pucciniomycetes</taxon>
        <taxon>Pucciniales</taxon>
        <taxon>Melampsoraceae</taxon>
        <taxon>Melampsora</taxon>
    </lineage>
</organism>
<evidence type="ECO:0000313" key="2">
    <source>
        <dbReference type="Proteomes" id="UP000001072"/>
    </source>
</evidence>
<dbReference type="EMBL" id="GL883092">
    <property type="protein sequence ID" value="EGG11536.1"/>
    <property type="molecule type" value="Genomic_DNA"/>
</dbReference>
<accession>F4R766</accession>
<gene>
    <name evidence="1" type="ORF">MELLADRAFT_91109</name>
</gene>